<evidence type="ECO:0000313" key="9">
    <source>
        <dbReference type="EMBL" id="HIW83984.1"/>
    </source>
</evidence>
<evidence type="ECO:0000256" key="6">
    <source>
        <dbReference type="ARBA" id="ARBA00038076"/>
    </source>
</evidence>
<evidence type="ECO:0000256" key="7">
    <source>
        <dbReference type="SAM" id="Phobius"/>
    </source>
</evidence>
<sequence>MVFGISYGKIRGEYLQTIREEGTAASGRLQGGDASQYALIRSLEYIRWAGRSVPVGVARSQETTSVPGQGEEEVADTCAVSWLDSAAWADLFRPAYTDIHGSYPEAEQEIMLSQRGMEALGIKDPKEGMEISLDISIGLFGSSKETFLLSGWFTEYGTDSAPAYISRAKLESWGFSVDEEADILFCQSDRLGWEETEERLYAEIPMQDEAQKVSVSDTATRSAAEGLAGGYGMAALGAVVVLCGSFFLIHNVIQISIEGDVRRIGLLNAVGATEKQIRKIYHRQIWRLLAWGTAVGVALSAVLLLKVIPGILGRQYLQEVGGAEGLQIFRPAILLASVLFAVCVVLLASGGVIHRAVGQSCVESMKDTGMKEGKRPFRISLRRKWPAEEILYLAWRSLLGYRRRFVLTVLSLFLGMTAFLGTVVITSGSDYVHALRNRPDFLIAGQFGQFGREQGYGEEYKLRDGGEDPMQTDGSNVELLYDNGYDEFSPISPEVRRELLALDGVEEEKTYIMEGAYLYSQISKKGIRPLESGFFPEEGAASGAEMVKGGTQDVVQILKEDEIRVLKEYVSAKGLPADMASLEDGTGVMILHDHALSPRQEELAAESVGEPVVFETMLSKEERIAWNQMSPEERDEREKSGDFPVKRSEPLALCGYLDSQAEDFPNLRRTWHGREGDINYLISEKGFEKLPTDKKTLYMELNVERKRERAAKAEIERIILEENQRRSRMTEAAFDQGNGEAGIFCISRSDLMEEAVVYLQGNRQILGSISAVLLLAGCTNYVNVMFTGILARRRELETMESIGMTGRQKKAVILAAGGYYALLTSVLLLTVGTGILLLIRAYMEQSLSYFVFSYPAGWLLLLIGGMAGVCAVTAGLSPYWTRAGGKV</sequence>
<dbReference type="AlphaFoldDB" id="A0A9D1UDM3"/>
<dbReference type="InterPro" id="IPR050250">
    <property type="entry name" value="Macrolide_Exporter_MacB"/>
</dbReference>
<evidence type="ECO:0000256" key="3">
    <source>
        <dbReference type="ARBA" id="ARBA00022692"/>
    </source>
</evidence>
<dbReference type="GO" id="GO:0022857">
    <property type="term" value="F:transmembrane transporter activity"/>
    <property type="evidence" value="ECO:0007669"/>
    <property type="project" value="TreeGrafter"/>
</dbReference>
<accession>A0A9D1UDM3</accession>
<keyword evidence="4 7" id="KW-1133">Transmembrane helix</keyword>
<evidence type="ECO:0000256" key="2">
    <source>
        <dbReference type="ARBA" id="ARBA00022475"/>
    </source>
</evidence>
<dbReference type="Proteomes" id="UP000824263">
    <property type="component" value="Unassembled WGS sequence"/>
</dbReference>
<evidence type="ECO:0000256" key="1">
    <source>
        <dbReference type="ARBA" id="ARBA00004651"/>
    </source>
</evidence>
<organism evidence="9 10">
    <name type="scientific">Candidatus Dorea gallistercoris</name>
    <dbReference type="NCBI Taxonomy" id="2838542"/>
    <lineage>
        <taxon>Bacteria</taxon>
        <taxon>Bacillati</taxon>
        <taxon>Bacillota</taxon>
        <taxon>Clostridia</taxon>
        <taxon>Lachnospirales</taxon>
        <taxon>Lachnospiraceae</taxon>
        <taxon>Dorea</taxon>
    </lineage>
</organism>
<dbReference type="GO" id="GO:0005886">
    <property type="term" value="C:plasma membrane"/>
    <property type="evidence" value="ECO:0007669"/>
    <property type="project" value="UniProtKB-SubCell"/>
</dbReference>
<reference evidence="9" key="1">
    <citation type="journal article" date="2021" name="PeerJ">
        <title>Extensive microbial diversity within the chicken gut microbiome revealed by metagenomics and culture.</title>
        <authorList>
            <person name="Gilroy R."/>
            <person name="Ravi A."/>
            <person name="Getino M."/>
            <person name="Pursley I."/>
            <person name="Horton D.L."/>
            <person name="Alikhan N.F."/>
            <person name="Baker D."/>
            <person name="Gharbi K."/>
            <person name="Hall N."/>
            <person name="Watson M."/>
            <person name="Adriaenssens E.M."/>
            <person name="Foster-Nyarko E."/>
            <person name="Jarju S."/>
            <person name="Secka A."/>
            <person name="Antonio M."/>
            <person name="Oren A."/>
            <person name="Chaudhuri R.R."/>
            <person name="La Ragione R."/>
            <person name="Hildebrand F."/>
            <person name="Pallen M.J."/>
        </authorList>
    </citation>
    <scope>NUCLEOTIDE SEQUENCE</scope>
    <source>
        <strain evidence="9">ChiSxjej1B13-11762</strain>
    </source>
</reference>
<evidence type="ECO:0000313" key="10">
    <source>
        <dbReference type="Proteomes" id="UP000824263"/>
    </source>
</evidence>
<dbReference type="Pfam" id="PF02687">
    <property type="entry name" value="FtsX"/>
    <property type="match status" value="2"/>
</dbReference>
<feature type="domain" description="ABC3 transporter permease C-terminal" evidence="8">
    <location>
        <begin position="238"/>
        <end position="356"/>
    </location>
</feature>
<feature type="transmembrane region" description="Helical" evidence="7">
    <location>
        <begin position="812"/>
        <end position="839"/>
    </location>
</feature>
<keyword evidence="2" id="KW-1003">Cell membrane</keyword>
<dbReference type="InterPro" id="IPR003838">
    <property type="entry name" value="ABC3_permease_C"/>
</dbReference>
<feature type="transmembrane region" description="Helical" evidence="7">
    <location>
        <begin position="859"/>
        <end position="880"/>
    </location>
</feature>
<proteinExistence type="inferred from homology"/>
<feature type="transmembrane region" description="Helical" evidence="7">
    <location>
        <begin position="288"/>
        <end position="308"/>
    </location>
</feature>
<dbReference type="EMBL" id="DXGF01000124">
    <property type="protein sequence ID" value="HIW83984.1"/>
    <property type="molecule type" value="Genomic_DNA"/>
</dbReference>
<feature type="transmembrane region" description="Helical" evidence="7">
    <location>
        <begin position="405"/>
        <end position="425"/>
    </location>
</feature>
<evidence type="ECO:0000256" key="4">
    <source>
        <dbReference type="ARBA" id="ARBA00022989"/>
    </source>
</evidence>
<reference evidence="9" key="2">
    <citation type="submission" date="2021-04" db="EMBL/GenBank/DDBJ databases">
        <authorList>
            <person name="Gilroy R."/>
        </authorList>
    </citation>
    <scope>NUCLEOTIDE SEQUENCE</scope>
    <source>
        <strain evidence="9">ChiSxjej1B13-11762</strain>
    </source>
</reference>
<keyword evidence="3 7" id="KW-0812">Transmembrane</keyword>
<comment type="caution">
    <text evidence="9">The sequence shown here is derived from an EMBL/GenBank/DDBJ whole genome shotgun (WGS) entry which is preliminary data.</text>
</comment>
<feature type="transmembrane region" description="Helical" evidence="7">
    <location>
        <begin position="328"/>
        <end position="348"/>
    </location>
</feature>
<comment type="subcellular location">
    <subcellularLocation>
        <location evidence="1">Cell membrane</location>
        <topology evidence="1">Multi-pass membrane protein</topology>
    </subcellularLocation>
</comment>
<evidence type="ECO:0000259" key="8">
    <source>
        <dbReference type="Pfam" id="PF02687"/>
    </source>
</evidence>
<dbReference type="PANTHER" id="PTHR30572:SF4">
    <property type="entry name" value="ABC TRANSPORTER PERMEASE YTRF"/>
    <property type="match status" value="1"/>
</dbReference>
<feature type="transmembrane region" description="Helical" evidence="7">
    <location>
        <begin position="765"/>
        <end position="791"/>
    </location>
</feature>
<protein>
    <submittedName>
        <fullName evidence="9">ABC transporter permease</fullName>
    </submittedName>
</protein>
<dbReference type="PANTHER" id="PTHR30572">
    <property type="entry name" value="MEMBRANE COMPONENT OF TRANSPORTER-RELATED"/>
    <property type="match status" value="1"/>
</dbReference>
<comment type="similarity">
    <text evidence="6">Belongs to the ABC-4 integral membrane protein family.</text>
</comment>
<gene>
    <name evidence="9" type="ORF">H9873_06665</name>
</gene>
<evidence type="ECO:0000256" key="5">
    <source>
        <dbReference type="ARBA" id="ARBA00023136"/>
    </source>
</evidence>
<feature type="domain" description="ABC3 transporter permease C-terminal" evidence="8">
    <location>
        <begin position="768"/>
        <end position="880"/>
    </location>
</feature>
<name>A0A9D1UDM3_9FIRM</name>
<keyword evidence="5 7" id="KW-0472">Membrane</keyword>
<feature type="transmembrane region" description="Helical" evidence="7">
    <location>
        <begin position="231"/>
        <end position="253"/>
    </location>
</feature>